<comment type="caution">
    <text evidence="1">The sequence shown here is derived from an EMBL/GenBank/DDBJ whole genome shotgun (WGS) entry which is preliminary data.</text>
</comment>
<sequence length="278" mass="32817">MVIVFICKTSLRIDFFYNILDLYNIFEVVYLFQVAVCDDDPAMHKILQHFFMCMSVSESLDFNLQFFLSGEDLIKSYSSQERYSFHIILLDIEMRELSGIETAKLIRLFPDREVQIIFLTNYPEYMLESFEVQAFQYLLKPLTYKLFVEKINKLCHYMRSSVSHFLSVKNKTEHLVLRHSEIIAISKGENNYIHNELCIATDSHNYFISGTLKAVYEQLKYPFVFIHRSIIVNLVHIRKFSTTSVIMSNQQEFPVGRSHAKSLREAYARFIISRFQEG</sequence>
<organism evidence="1 2">
    <name type="scientific">Paenibacillus jamilae</name>
    <dbReference type="NCBI Taxonomy" id="114136"/>
    <lineage>
        <taxon>Bacteria</taxon>
        <taxon>Bacillati</taxon>
        <taxon>Bacillota</taxon>
        <taxon>Bacilli</taxon>
        <taxon>Bacillales</taxon>
        <taxon>Paenibacillaceae</taxon>
        <taxon>Paenibacillus</taxon>
    </lineage>
</organism>
<evidence type="ECO:0000313" key="2">
    <source>
        <dbReference type="Proteomes" id="UP000074866"/>
    </source>
</evidence>
<dbReference type="EMBL" id="LDRX01000261">
    <property type="protein sequence ID" value="KTS70521.1"/>
    <property type="molecule type" value="Genomic_DNA"/>
</dbReference>
<protein>
    <submittedName>
        <fullName evidence="1">Regulator</fullName>
    </submittedName>
</protein>
<proteinExistence type="predicted"/>
<gene>
    <name evidence="1" type="ORF">NS115_24665</name>
</gene>
<reference evidence="1 2" key="1">
    <citation type="journal article" date="2016" name="Front. Microbiol.">
        <title>Genomic Resource of Rice Seed Associated Bacteria.</title>
        <authorList>
            <person name="Midha S."/>
            <person name="Bansal K."/>
            <person name="Sharma S."/>
            <person name="Kumar N."/>
            <person name="Patil P.P."/>
            <person name="Chaudhry V."/>
            <person name="Patil P.B."/>
        </authorList>
    </citation>
    <scope>NUCLEOTIDE SEQUENCE [LARGE SCALE GENOMIC DNA]</scope>
    <source>
        <strain evidence="1 2">NS115</strain>
    </source>
</reference>
<evidence type="ECO:0000313" key="1">
    <source>
        <dbReference type="EMBL" id="KTS70521.1"/>
    </source>
</evidence>
<name>A0ACC4ZN54_9BACL</name>
<keyword evidence="2" id="KW-1185">Reference proteome</keyword>
<accession>A0ACC4ZN54</accession>
<dbReference type="Proteomes" id="UP000074866">
    <property type="component" value="Unassembled WGS sequence"/>
</dbReference>